<dbReference type="PIRSF" id="PIRSF018153">
    <property type="entry name" value="Glyco_trans_15"/>
    <property type="match status" value="1"/>
</dbReference>
<accession>A0AAN6DDD6</accession>
<dbReference type="GO" id="GO:0000032">
    <property type="term" value="P:cell wall mannoprotein biosynthetic process"/>
    <property type="evidence" value="ECO:0007669"/>
    <property type="project" value="TreeGrafter"/>
</dbReference>
<proteinExistence type="inferred from homology"/>
<dbReference type="Pfam" id="PF01793">
    <property type="entry name" value="Glyco_transf_15"/>
    <property type="match status" value="1"/>
</dbReference>
<dbReference type="Proteomes" id="UP001196530">
    <property type="component" value="Unassembled WGS sequence"/>
</dbReference>
<gene>
    <name evidence="7" type="ORF">KL928_004028</name>
    <name evidence="8" type="ORF">KL940_002697</name>
</gene>
<dbReference type="GO" id="GO:0006493">
    <property type="term" value="P:protein O-linked glycosylation"/>
    <property type="evidence" value="ECO:0007669"/>
    <property type="project" value="TreeGrafter"/>
</dbReference>
<name>A0AAN6DDD6_PICAN</name>
<keyword evidence="3" id="KW-0328">Glycosyltransferase</keyword>
<dbReference type="PANTHER" id="PTHR31121:SF7">
    <property type="entry name" value="MANNOSYLTRANSFERASE KTR4-RELATED"/>
    <property type="match status" value="1"/>
</dbReference>
<feature type="active site" description="Nucleophile" evidence="6">
    <location>
        <position position="314"/>
    </location>
</feature>
<comment type="caution">
    <text evidence="7">The sequence shown here is derived from an EMBL/GenBank/DDBJ whole genome shotgun (WGS) entry which is preliminary data.</text>
</comment>
<comment type="similarity">
    <text evidence="2">Belongs to the glycosyltransferase 15 family.</text>
</comment>
<dbReference type="GO" id="GO:0016020">
    <property type="term" value="C:membrane"/>
    <property type="evidence" value="ECO:0007669"/>
    <property type="project" value="UniProtKB-SubCell"/>
</dbReference>
<keyword evidence="5" id="KW-0735">Signal-anchor</keyword>
<dbReference type="InterPro" id="IPR029044">
    <property type="entry name" value="Nucleotide-diphossugar_trans"/>
</dbReference>
<evidence type="ECO:0000256" key="6">
    <source>
        <dbReference type="PIRSR" id="PIRSR018153-1"/>
    </source>
</evidence>
<dbReference type="Proteomes" id="UP001197328">
    <property type="component" value="Unassembled WGS sequence"/>
</dbReference>
<evidence type="ECO:0000313" key="9">
    <source>
        <dbReference type="Proteomes" id="UP001196530"/>
    </source>
</evidence>
<comment type="subcellular location">
    <subcellularLocation>
        <location evidence="1">Membrane</location>
        <topology evidence="1">Single-pass type II membrane protein</topology>
    </subcellularLocation>
</comment>
<evidence type="ECO:0000313" key="8">
    <source>
        <dbReference type="EMBL" id="KAG7849667.1"/>
    </source>
</evidence>
<evidence type="ECO:0000313" key="7">
    <source>
        <dbReference type="EMBL" id="KAG7817293.1"/>
    </source>
</evidence>
<dbReference type="SUPFAM" id="SSF53448">
    <property type="entry name" value="Nucleotide-diphospho-sugar transferases"/>
    <property type="match status" value="1"/>
</dbReference>
<dbReference type="FunFam" id="3.90.550.10:FF:000051">
    <property type="entry name" value="Alpha-1,2-mannosyltransferase (Ktr4)"/>
    <property type="match status" value="1"/>
</dbReference>
<reference evidence="7 10" key="1">
    <citation type="journal article" date="2021" name="G3 (Bethesda)">
        <title>Genomic diversity, chromosomal rearrangements, and interspecies hybridization in the ogataea polymorpha species complex.</title>
        <authorList>
            <person name="Hanson S.J."/>
            <person name="Cinneide E.O."/>
            <person name="Salzberg L.I."/>
            <person name="Wolfe K.H."/>
            <person name="McGowan J."/>
            <person name="Fitzpatrick D.A."/>
            <person name="Matlin K."/>
        </authorList>
    </citation>
    <scope>NUCLEOTIDE SEQUENCE</scope>
    <source>
        <strain evidence="8">51-138</strain>
        <strain evidence="7">61-244</strain>
    </source>
</reference>
<evidence type="ECO:0000256" key="1">
    <source>
        <dbReference type="ARBA" id="ARBA00004606"/>
    </source>
</evidence>
<evidence type="ECO:0008006" key="11">
    <source>
        <dbReference type="Google" id="ProtNLM"/>
    </source>
</evidence>
<keyword evidence="4" id="KW-0808">Transferase</keyword>
<dbReference type="EMBL" id="JAHLVD010000006">
    <property type="protein sequence ID" value="KAG7849667.1"/>
    <property type="molecule type" value="Genomic_DNA"/>
</dbReference>
<dbReference type="GO" id="GO:0005794">
    <property type="term" value="C:Golgi apparatus"/>
    <property type="evidence" value="ECO:0007669"/>
    <property type="project" value="TreeGrafter"/>
</dbReference>
<protein>
    <recommendedName>
        <fullName evidence="11">Mannosyltransferase</fullName>
    </recommendedName>
</protein>
<dbReference type="PANTHER" id="PTHR31121">
    <property type="entry name" value="ALPHA-1,2 MANNOSYLTRANSFERASE KTR1"/>
    <property type="match status" value="1"/>
</dbReference>
<evidence type="ECO:0000256" key="5">
    <source>
        <dbReference type="ARBA" id="ARBA00022968"/>
    </source>
</evidence>
<dbReference type="AlphaFoldDB" id="A0AAN6DDD6"/>
<dbReference type="GeneID" id="66128079"/>
<evidence type="ECO:0000256" key="3">
    <source>
        <dbReference type="ARBA" id="ARBA00022676"/>
    </source>
</evidence>
<sequence length="420" mass="49710">MVSIPRKIARLLAFALIVSTIILVGVNSGGWNLQAGSNSRVSGDRKLVFSHKSAKTPQQIVEENYKTLQEILKRPIHEPKTGNLVRPPSDPDQYDRANATMLVLVRNRELGQVVRTIKQIEAKFNRKFHYPYVFLNEEPFTERFKETIKKHVSGKTYFESIDKAIWEQPESINVQRQDEAMQQLEAENVGYAKLVSYHNMCRYYSVNFYNHPRLQQFRYYWRFEPGTDYYCDLDYDVFKFMEMNKKTYGFVIALYDVEQSVKTLWPRTMEFLAEHPDYLHPNGAYDFLLENLQNPHKTLIANGYSTCHFWSNFEIADMDFYRSKPYSDWVNFLDSTGGFYYERWGDAPVHSVGIGLFEDRDKIHWFRDIGYKHQPYTLCSNCPSCKGCKTADFTYKHLRDQNCLTNWWNYEMSEEQKNIY</sequence>
<dbReference type="Gene3D" id="3.90.550.10">
    <property type="entry name" value="Spore Coat Polysaccharide Biosynthesis Protein SpsA, Chain A"/>
    <property type="match status" value="1"/>
</dbReference>
<keyword evidence="5" id="KW-0812">Transmembrane</keyword>
<dbReference type="RefSeq" id="XP_043058722.1">
    <property type="nucleotide sequence ID" value="XM_043204681.1"/>
</dbReference>
<organism evidence="7 9">
    <name type="scientific">Pichia angusta</name>
    <name type="common">Yeast</name>
    <name type="synonym">Hansenula polymorpha</name>
    <dbReference type="NCBI Taxonomy" id="870730"/>
    <lineage>
        <taxon>Eukaryota</taxon>
        <taxon>Fungi</taxon>
        <taxon>Dikarya</taxon>
        <taxon>Ascomycota</taxon>
        <taxon>Saccharomycotina</taxon>
        <taxon>Pichiomycetes</taxon>
        <taxon>Pichiales</taxon>
        <taxon>Pichiaceae</taxon>
        <taxon>Ogataea</taxon>
    </lineage>
</organism>
<evidence type="ECO:0000256" key="4">
    <source>
        <dbReference type="ARBA" id="ARBA00022679"/>
    </source>
</evidence>
<keyword evidence="10" id="KW-1185">Reference proteome</keyword>
<dbReference type="GO" id="GO:0000026">
    <property type="term" value="F:alpha-1,2-mannosyltransferase activity"/>
    <property type="evidence" value="ECO:0007669"/>
    <property type="project" value="TreeGrafter"/>
</dbReference>
<dbReference type="EMBL" id="JAHLUX010000008">
    <property type="protein sequence ID" value="KAG7817293.1"/>
    <property type="molecule type" value="Genomic_DNA"/>
</dbReference>
<dbReference type="GO" id="GO:0006487">
    <property type="term" value="P:protein N-linked glycosylation"/>
    <property type="evidence" value="ECO:0007669"/>
    <property type="project" value="TreeGrafter"/>
</dbReference>
<evidence type="ECO:0000313" key="10">
    <source>
        <dbReference type="Proteomes" id="UP001197328"/>
    </source>
</evidence>
<dbReference type="InterPro" id="IPR002685">
    <property type="entry name" value="Glyco_trans_15"/>
</dbReference>
<evidence type="ECO:0000256" key="2">
    <source>
        <dbReference type="ARBA" id="ARBA00007677"/>
    </source>
</evidence>